<keyword evidence="2" id="KW-0547">Nucleotide-binding</keyword>
<accession>A0A2A8D4N2</accession>
<dbReference type="PROSITE" id="PS50893">
    <property type="entry name" value="ABC_TRANSPORTER_2"/>
    <property type="match status" value="1"/>
</dbReference>
<dbReference type="InterPro" id="IPR027417">
    <property type="entry name" value="P-loop_NTPase"/>
</dbReference>
<gene>
    <name evidence="6" type="ORF">CRM92_07240</name>
</gene>
<feature type="compositionally biased region" description="Gly residues" evidence="4">
    <location>
        <begin position="280"/>
        <end position="290"/>
    </location>
</feature>
<feature type="domain" description="ABC transporter" evidence="5">
    <location>
        <begin position="23"/>
        <end position="254"/>
    </location>
</feature>
<comment type="caution">
    <text evidence="6">The sequence shown here is derived from an EMBL/GenBank/DDBJ whole genome shotgun (WGS) entry which is preliminary data.</text>
</comment>
<dbReference type="RefSeq" id="WP_070619662.1">
    <property type="nucleotide sequence ID" value="NZ_PDEV01000003.1"/>
</dbReference>
<dbReference type="InterPro" id="IPR017871">
    <property type="entry name" value="ABC_transporter-like_CS"/>
</dbReference>
<keyword evidence="7" id="KW-1185">Reference proteome</keyword>
<dbReference type="AlphaFoldDB" id="A0A2A8D4N2"/>
<dbReference type="InterPro" id="IPR022508">
    <property type="entry name" value="ABC_trspt_anch-rpt_ATP-bd"/>
</dbReference>
<evidence type="ECO:0000256" key="4">
    <source>
        <dbReference type="SAM" id="MobiDB-lite"/>
    </source>
</evidence>
<dbReference type="PROSITE" id="PS00211">
    <property type="entry name" value="ABC_TRANSPORTER_1"/>
    <property type="match status" value="1"/>
</dbReference>
<reference evidence="6" key="1">
    <citation type="submission" date="2017-10" db="EMBL/GenBank/DDBJ databases">
        <title>Kefir isolates.</title>
        <authorList>
            <person name="Kim Y."/>
            <person name="Blasche S."/>
        </authorList>
    </citation>
    <scope>NUCLEOTIDE SEQUENCE [LARGE SCALE GENOMIC DNA]</scope>
    <source>
        <strain evidence="6">OG2-2</strain>
    </source>
</reference>
<evidence type="ECO:0000259" key="5">
    <source>
        <dbReference type="PROSITE" id="PS50893"/>
    </source>
</evidence>
<dbReference type="InterPro" id="IPR003439">
    <property type="entry name" value="ABC_transporter-like_ATP-bd"/>
</dbReference>
<feature type="region of interest" description="Disordered" evidence="4">
    <location>
        <begin position="255"/>
        <end position="306"/>
    </location>
</feature>
<dbReference type="CDD" id="cd03235">
    <property type="entry name" value="ABC_Metallic_Cations"/>
    <property type="match status" value="1"/>
</dbReference>
<sequence length="306" mass="32682">MSKGTTVLGSKNDPAPWSENPTLSIQNLYAGYGRRAVLRDFSLTLNPGEFVGLLGANGAGKTTLLRAIMGLLHPASGSIRVLGSTARTARARIGYVPQKHQFQWDFPTTVKDAVMTGRTREIGWFRRPKTADWVKVFHALERTDLMPLKNRPIGELSGGQRQRVLLARALAVEPALLLLDEPFTGVDAPTQSALTKLYRQLAGEGVTILMSTHDIVAAQESCSRLCGVRGSLSLDGKAEDFSPQQLYAWVHGRELEGEGESTGKGGNAGTNPSPEILVPGAGGDSTGGTRQGHPAGHRVNPQEAAA</sequence>
<dbReference type="InterPro" id="IPR050153">
    <property type="entry name" value="Metal_Ion_Import_ABC"/>
</dbReference>
<dbReference type="Gene3D" id="3.40.50.300">
    <property type="entry name" value="P-loop containing nucleotide triphosphate hydrolases"/>
    <property type="match status" value="1"/>
</dbReference>
<evidence type="ECO:0000313" key="6">
    <source>
        <dbReference type="EMBL" id="PEN15889.1"/>
    </source>
</evidence>
<name>A0A2A8D4N2_9MICC</name>
<evidence type="ECO:0000256" key="1">
    <source>
        <dbReference type="ARBA" id="ARBA00022448"/>
    </source>
</evidence>
<keyword evidence="1" id="KW-0813">Transport</keyword>
<dbReference type="Proteomes" id="UP000219947">
    <property type="component" value="Unassembled WGS sequence"/>
</dbReference>
<dbReference type="GO" id="GO:0005524">
    <property type="term" value="F:ATP binding"/>
    <property type="evidence" value="ECO:0007669"/>
    <property type="project" value="UniProtKB-KW"/>
</dbReference>
<dbReference type="PANTHER" id="PTHR42734">
    <property type="entry name" value="METAL TRANSPORT SYSTEM ATP-BINDING PROTEIN TM_0124-RELATED"/>
    <property type="match status" value="1"/>
</dbReference>
<protein>
    <submittedName>
        <fullName evidence="6">Anchored repeat-type ABC transporter ATP-binding subunit</fullName>
    </submittedName>
</protein>
<keyword evidence="3 6" id="KW-0067">ATP-binding</keyword>
<dbReference type="SUPFAM" id="SSF52540">
    <property type="entry name" value="P-loop containing nucleoside triphosphate hydrolases"/>
    <property type="match status" value="1"/>
</dbReference>
<evidence type="ECO:0000256" key="3">
    <source>
        <dbReference type="ARBA" id="ARBA00022840"/>
    </source>
</evidence>
<evidence type="ECO:0000256" key="2">
    <source>
        <dbReference type="ARBA" id="ARBA00022741"/>
    </source>
</evidence>
<dbReference type="EMBL" id="PDEV01000003">
    <property type="protein sequence ID" value="PEN15889.1"/>
    <property type="molecule type" value="Genomic_DNA"/>
</dbReference>
<dbReference type="NCBIfam" id="TIGR03771">
    <property type="entry name" value="anch_rpt_ABC"/>
    <property type="match status" value="1"/>
</dbReference>
<dbReference type="GO" id="GO:0016887">
    <property type="term" value="F:ATP hydrolysis activity"/>
    <property type="evidence" value="ECO:0007669"/>
    <property type="project" value="InterPro"/>
</dbReference>
<dbReference type="Pfam" id="PF00005">
    <property type="entry name" value="ABC_tran"/>
    <property type="match status" value="1"/>
</dbReference>
<organism evidence="6 7">
    <name type="scientific">Rothia dentocariosa</name>
    <dbReference type="NCBI Taxonomy" id="2047"/>
    <lineage>
        <taxon>Bacteria</taxon>
        <taxon>Bacillati</taxon>
        <taxon>Actinomycetota</taxon>
        <taxon>Actinomycetes</taxon>
        <taxon>Micrococcales</taxon>
        <taxon>Micrococcaceae</taxon>
        <taxon>Rothia</taxon>
    </lineage>
</organism>
<evidence type="ECO:0000313" key="7">
    <source>
        <dbReference type="Proteomes" id="UP000219947"/>
    </source>
</evidence>
<dbReference type="InterPro" id="IPR003593">
    <property type="entry name" value="AAA+_ATPase"/>
</dbReference>
<proteinExistence type="predicted"/>
<dbReference type="SMART" id="SM00382">
    <property type="entry name" value="AAA"/>
    <property type="match status" value="1"/>
</dbReference>